<feature type="domain" description="Fe/B12 periplasmic-binding" evidence="3">
    <location>
        <begin position="38"/>
        <end position="287"/>
    </location>
</feature>
<evidence type="ECO:0000256" key="1">
    <source>
        <dbReference type="ARBA" id="ARBA00022729"/>
    </source>
</evidence>
<dbReference type="PANTHER" id="PTHR30535:SF34">
    <property type="entry name" value="MOLYBDATE-BINDING PROTEIN MOLA"/>
    <property type="match status" value="1"/>
</dbReference>
<dbReference type="CDD" id="cd01144">
    <property type="entry name" value="BtuF"/>
    <property type="match status" value="1"/>
</dbReference>
<evidence type="ECO:0000313" key="5">
    <source>
        <dbReference type="Proteomes" id="UP000235162"/>
    </source>
</evidence>
<comment type="caution">
    <text evidence="4">The sequence shown here is derived from an EMBL/GenBank/DDBJ whole genome shotgun (WGS) entry which is preliminary data.</text>
</comment>
<name>A0AAP8MHW0_9GAMM</name>
<organism evidence="4 5">
    <name type="scientific">Halioglobus japonicus</name>
    <dbReference type="NCBI Taxonomy" id="930805"/>
    <lineage>
        <taxon>Bacteria</taxon>
        <taxon>Pseudomonadati</taxon>
        <taxon>Pseudomonadota</taxon>
        <taxon>Gammaproteobacteria</taxon>
        <taxon>Cellvibrionales</taxon>
        <taxon>Halieaceae</taxon>
        <taxon>Halioglobus</taxon>
    </lineage>
</organism>
<sequence length="287" mass="30929">MIRLIALLACLQIGNAAAAVTVTDALGREVQLPEAAQRIVALAPHIVENVYSAGAGGKLVGVVEYSDYPAAAKALPRIGSYHAWSQESLTALAPDLVLMWASGNGMESLRKLESLGFTVYVSAPRKIEDIGNMIRDIGVLAGTSLIANSTADTLDAGFHTLAQAHSHQRPVSAFYEVWNSPLQTINGEHMISKVIALCGGSNIFANATQLAPVVSREAVLQLNPEAILASGMDASRPEWLDDWRQYSFLQAVQDDALFHVHPDLVQRPTTRLLQGAEVICRQLTQVR</sequence>
<dbReference type="SUPFAM" id="SSF53807">
    <property type="entry name" value="Helical backbone' metal receptor"/>
    <property type="match status" value="1"/>
</dbReference>
<evidence type="ECO:0000256" key="2">
    <source>
        <dbReference type="SAM" id="SignalP"/>
    </source>
</evidence>
<dbReference type="PANTHER" id="PTHR30535">
    <property type="entry name" value="VITAMIN B12-BINDING PROTEIN"/>
    <property type="match status" value="1"/>
</dbReference>
<protein>
    <submittedName>
        <fullName evidence="4">Cobalamin-binding protein</fullName>
    </submittedName>
</protein>
<dbReference type="Pfam" id="PF01497">
    <property type="entry name" value="Peripla_BP_2"/>
    <property type="match status" value="1"/>
</dbReference>
<dbReference type="AlphaFoldDB" id="A0AAP8MHW0"/>
<proteinExistence type="predicted"/>
<dbReference type="Gene3D" id="3.40.50.1980">
    <property type="entry name" value="Nitrogenase molybdenum iron protein domain"/>
    <property type="match status" value="2"/>
</dbReference>
<accession>A0AAP8MHW0</accession>
<dbReference type="InterPro" id="IPR054828">
    <property type="entry name" value="Vit_B12_bind_prot"/>
</dbReference>
<dbReference type="Proteomes" id="UP000235162">
    <property type="component" value="Unassembled WGS sequence"/>
</dbReference>
<feature type="signal peptide" evidence="2">
    <location>
        <begin position="1"/>
        <end position="18"/>
    </location>
</feature>
<keyword evidence="1 2" id="KW-0732">Signal</keyword>
<dbReference type="PROSITE" id="PS50983">
    <property type="entry name" value="FE_B12_PBP"/>
    <property type="match status" value="1"/>
</dbReference>
<dbReference type="NCBIfam" id="NF038402">
    <property type="entry name" value="TroA_like"/>
    <property type="match status" value="1"/>
</dbReference>
<feature type="chain" id="PRO_5042838596" evidence="2">
    <location>
        <begin position="19"/>
        <end position="287"/>
    </location>
</feature>
<dbReference type="InterPro" id="IPR002491">
    <property type="entry name" value="ABC_transptr_periplasmic_BD"/>
</dbReference>
<keyword evidence="5" id="KW-1185">Reference proteome</keyword>
<dbReference type="KEGG" id="hja:BST95_14030"/>
<dbReference type="RefSeq" id="WP_084200216.1">
    <property type="nucleotide sequence ID" value="NZ_BMYL01000001.1"/>
</dbReference>
<dbReference type="InterPro" id="IPR050902">
    <property type="entry name" value="ABC_Transporter_SBP"/>
</dbReference>
<dbReference type="GO" id="GO:0071281">
    <property type="term" value="P:cellular response to iron ion"/>
    <property type="evidence" value="ECO:0007669"/>
    <property type="project" value="TreeGrafter"/>
</dbReference>
<evidence type="ECO:0000259" key="3">
    <source>
        <dbReference type="PROSITE" id="PS50983"/>
    </source>
</evidence>
<reference evidence="4 5" key="1">
    <citation type="submission" date="2018-01" db="EMBL/GenBank/DDBJ databases">
        <title>The draft genome sequence of Halioglobus japonicus S1-36.</title>
        <authorList>
            <person name="Du Z.-J."/>
            <person name="Shi M.-J."/>
        </authorList>
    </citation>
    <scope>NUCLEOTIDE SEQUENCE [LARGE SCALE GENOMIC DNA]</scope>
    <source>
        <strain evidence="4 5">S1-36</strain>
    </source>
</reference>
<dbReference type="EMBL" id="PKUR01000001">
    <property type="protein sequence ID" value="PLW87772.1"/>
    <property type="molecule type" value="Genomic_DNA"/>
</dbReference>
<gene>
    <name evidence="4" type="ORF">C0029_04155</name>
</gene>
<evidence type="ECO:0000313" key="4">
    <source>
        <dbReference type="EMBL" id="PLW87772.1"/>
    </source>
</evidence>